<dbReference type="GeneID" id="106811260"/>
<organism evidence="7 9">
    <name type="scientific">Priapulus caudatus</name>
    <name type="common">Priapulid worm</name>
    <dbReference type="NCBI Taxonomy" id="37621"/>
    <lineage>
        <taxon>Eukaryota</taxon>
        <taxon>Metazoa</taxon>
        <taxon>Ecdysozoa</taxon>
        <taxon>Scalidophora</taxon>
        <taxon>Priapulida</taxon>
        <taxon>Priapulimorpha</taxon>
        <taxon>Priapulimorphida</taxon>
        <taxon>Priapulidae</taxon>
        <taxon>Priapulus</taxon>
    </lineage>
</organism>
<keyword evidence="6" id="KW-0812">Transmembrane</keyword>
<dbReference type="SUPFAM" id="SSF53254">
    <property type="entry name" value="Phosphoglycerate mutase-like"/>
    <property type="match status" value="1"/>
</dbReference>
<keyword evidence="7" id="KW-1185">Reference proteome</keyword>
<comment type="similarity">
    <text evidence="1">Belongs to the histidine acid phosphatase family.</text>
</comment>
<evidence type="ECO:0000313" key="8">
    <source>
        <dbReference type="RefSeq" id="XP_014670305.1"/>
    </source>
</evidence>
<dbReference type="RefSeq" id="XP_014670306.1">
    <property type="nucleotide sequence ID" value="XM_014814820.1"/>
</dbReference>
<dbReference type="InterPro" id="IPR000560">
    <property type="entry name" value="His_Pase_clade-2"/>
</dbReference>
<dbReference type="InterPro" id="IPR050645">
    <property type="entry name" value="Histidine_acid_phosphatase"/>
</dbReference>
<sequence length="483" mass="54146">MDETYCHSPRTMWKLVSRHRTFLFCATCLWLTGVLIFLLLMRSGGTGEGATSRVVLRSVATAASHARPLRNRTVASIAEYCNPVEVSVTGDERLTSDVYRLVNVHIVIRHGDRGALPLADPEPRIVCDVHVKSPLLEEFRAHVRSLAKRRHPADSFSQFPYIPVGRYCQPGKLTTIGVLQHLKNGAFLRERYGGALALHDWDDAERVTLKSTVIARTYQSLVAFLYPLLPGFDASRLSIVPVKNNAFCAEGAVRRCDCRAMLTMRQRYIDENSQRLARNGTMQGALRTMARAMNVSLDRARPHALLDQSMRYLCHGAAMPCNARGRCIESAHVDALLHHHRWNGRRLARSDSYQRYSAFKVYPLLLEMTHRLSDVAAGRSRNALTLYSGHDVTLGPLLTALDAYDGAIPPYASRLVVELYAAAGGRHYVRLLYNGGDVTRRVRFCRGRVNADGVCELKHFLRFVTVEMLEDFGGMSYDEACVA</sequence>
<evidence type="ECO:0000256" key="6">
    <source>
        <dbReference type="SAM" id="Phobius"/>
    </source>
</evidence>
<evidence type="ECO:0000256" key="1">
    <source>
        <dbReference type="ARBA" id="ARBA00005375"/>
    </source>
</evidence>
<keyword evidence="6" id="KW-0472">Membrane</keyword>
<gene>
    <name evidence="8 9 10 11" type="primary">LOC106811260</name>
</gene>
<protein>
    <recommendedName>
        <fullName evidence="4">2-phosphoxylose phosphatase 1</fullName>
    </recommendedName>
    <alternativeName>
        <fullName evidence="5">Acid phosphatase-like protein 2</fullName>
    </alternativeName>
</protein>
<dbReference type="InterPro" id="IPR029033">
    <property type="entry name" value="His_PPase_superfam"/>
</dbReference>
<evidence type="ECO:0000256" key="3">
    <source>
        <dbReference type="ARBA" id="ARBA00036311"/>
    </source>
</evidence>
<name>A0ABM1EDN5_PRICU</name>
<keyword evidence="6" id="KW-1133">Transmembrane helix</keyword>
<comment type="catalytic activity">
    <reaction evidence="3">
        <text>3-O-[beta-D-GlcA-(1-&gt;3)-beta-D-Gal-(1-&gt;3)-beta-D-Gal-(1-&gt;4)-beta-D-2-O-P-Xyl]-L-seryl-[protein] + H2O = 3-O-(beta-D-GlcA-(1-&gt;3)-beta-D-Gal-(1-&gt;3)-beta-D-Gal-(1-&gt;4)-beta-D-Xyl)-L-seryl-[protein] + phosphate</text>
        <dbReference type="Rhea" id="RHEA:56512"/>
        <dbReference type="Rhea" id="RHEA-COMP:12573"/>
        <dbReference type="Rhea" id="RHEA-COMP:14559"/>
        <dbReference type="ChEBI" id="CHEBI:15377"/>
        <dbReference type="ChEBI" id="CHEBI:43474"/>
        <dbReference type="ChEBI" id="CHEBI:132093"/>
        <dbReference type="ChEBI" id="CHEBI:140495"/>
    </reaction>
</comment>
<evidence type="ECO:0000313" key="9">
    <source>
        <dbReference type="RefSeq" id="XP_014670306.1"/>
    </source>
</evidence>
<evidence type="ECO:0000256" key="2">
    <source>
        <dbReference type="ARBA" id="ARBA00022801"/>
    </source>
</evidence>
<evidence type="ECO:0000313" key="7">
    <source>
        <dbReference type="Proteomes" id="UP000695022"/>
    </source>
</evidence>
<dbReference type="Proteomes" id="UP000695022">
    <property type="component" value="Unplaced"/>
</dbReference>
<evidence type="ECO:0000256" key="5">
    <source>
        <dbReference type="ARBA" id="ARBA00041499"/>
    </source>
</evidence>
<dbReference type="Pfam" id="PF00328">
    <property type="entry name" value="His_Phos_2"/>
    <property type="match status" value="2"/>
</dbReference>
<feature type="transmembrane region" description="Helical" evidence="6">
    <location>
        <begin position="21"/>
        <end position="41"/>
    </location>
</feature>
<reference evidence="8 9" key="1">
    <citation type="submission" date="2025-05" db="UniProtKB">
        <authorList>
            <consortium name="RefSeq"/>
        </authorList>
    </citation>
    <scope>IDENTIFICATION</scope>
</reference>
<evidence type="ECO:0000256" key="4">
    <source>
        <dbReference type="ARBA" id="ARBA00040357"/>
    </source>
</evidence>
<evidence type="ECO:0000313" key="10">
    <source>
        <dbReference type="RefSeq" id="XP_014670307.1"/>
    </source>
</evidence>
<dbReference type="PANTHER" id="PTHR11567:SF110">
    <property type="entry name" value="2-PHOSPHOXYLOSE PHOSPHATASE 1"/>
    <property type="match status" value="1"/>
</dbReference>
<dbReference type="PANTHER" id="PTHR11567">
    <property type="entry name" value="ACID PHOSPHATASE-RELATED"/>
    <property type="match status" value="1"/>
</dbReference>
<evidence type="ECO:0000313" key="11">
    <source>
        <dbReference type="RefSeq" id="XP_014670308.1"/>
    </source>
</evidence>
<proteinExistence type="inferred from homology"/>
<dbReference type="RefSeq" id="XP_014670305.1">
    <property type="nucleotide sequence ID" value="XM_014814819.1"/>
</dbReference>
<keyword evidence="2" id="KW-0378">Hydrolase</keyword>
<dbReference type="RefSeq" id="XP_014670307.1">
    <property type="nucleotide sequence ID" value="XM_014814821.1"/>
</dbReference>
<accession>A0ABM1EDN5</accession>
<dbReference type="CDD" id="cd07061">
    <property type="entry name" value="HP_HAP_like"/>
    <property type="match status" value="1"/>
</dbReference>
<dbReference type="RefSeq" id="XP_014670308.1">
    <property type="nucleotide sequence ID" value="XM_014814822.1"/>
</dbReference>
<dbReference type="Gene3D" id="3.40.50.1240">
    <property type="entry name" value="Phosphoglycerate mutase-like"/>
    <property type="match status" value="1"/>
</dbReference>